<evidence type="ECO:0000259" key="9">
    <source>
        <dbReference type="PROSITE" id="PS50011"/>
    </source>
</evidence>
<keyword evidence="3" id="KW-0808">Transferase</keyword>
<dbReference type="eggNOG" id="KOG1290">
    <property type="taxonomic scope" value="Eukaryota"/>
</dbReference>
<keyword evidence="11" id="KW-1185">Reference proteome</keyword>
<evidence type="ECO:0000256" key="6">
    <source>
        <dbReference type="ARBA" id="ARBA00022840"/>
    </source>
</evidence>
<dbReference type="PANTHER" id="PTHR47634">
    <property type="entry name" value="PROTEIN KINASE DOMAIN-CONTAINING PROTEIN-RELATED"/>
    <property type="match status" value="1"/>
</dbReference>
<proteinExistence type="predicted"/>
<accession>Q2GRX3</accession>
<keyword evidence="4" id="KW-0547">Nucleotide-binding</keyword>
<dbReference type="Gene3D" id="1.10.510.10">
    <property type="entry name" value="Transferase(Phosphotransferase) domain 1"/>
    <property type="match status" value="1"/>
</dbReference>
<keyword evidence="5" id="KW-0418">Kinase</keyword>
<dbReference type="PROSITE" id="PS50011">
    <property type="entry name" value="PROTEIN_KINASE_DOM"/>
    <property type="match status" value="1"/>
</dbReference>
<dbReference type="InterPro" id="IPR011009">
    <property type="entry name" value="Kinase-like_dom_sf"/>
</dbReference>
<dbReference type="EMBL" id="CH408034">
    <property type="protein sequence ID" value="EAQ85267.1"/>
    <property type="molecule type" value="Genomic_DNA"/>
</dbReference>
<dbReference type="Pfam" id="PF00795">
    <property type="entry name" value="CN_hydrolase"/>
    <property type="match status" value="1"/>
</dbReference>
<organism evidence="10 11">
    <name type="scientific">Chaetomium globosum (strain ATCC 6205 / CBS 148.51 / DSM 1962 / NBRC 6347 / NRRL 1970)</name>
    <name type="common">Soil fungus</name>
    <dbReference type="NCBI Taxonomy" id="306901"/>
    <lineage>
        <taxon>Eukaryota</taxon>
        <taxon>Fungi</taxon>
        <taxon>Dikarya</taxon>
        <taxon>Ascomycota</taxon>
        <taxon>Pezizomycotina</taxon>
        <taxon>Sordariomycetes</taxon>
        <taxon>Sordariomycetidae</taxon>
        <taxon>Sordariales</taxon>
        <taxon>Chaetomiaceae</taxon>
        <taxon>Chaetomium</taxon>
    </lineage>
</organism>
<dbReference type="EC" id="2.7.11.1" evidence="1"/>
<reference evidence="11" key="1">
    <citation type="journal article" date="2015" name="Genome Announc.">
        <title>Draft genome sequence of the cellulolytic fungus Chaetomium globosum.</title>
        <authorList>
            <person name="Cuomo C.A."/>
            <person name="Untereiner W.A."/>
            <person name="Ma L.-J."/>
            <person name="Grabherr M."/>
            <person name="Birren B.W."/>
        </authorList>
    </citation>
    <scope>NUCLEOTIDE SEQUENCE [LARGE SCALE GENOMIC DNA]</scope>
    <source>
        <strain evidence="11">ATCC 6205 / CBS 148.51 / DSM 1962 / NBRC 6347 / NRRL 1970</strain>
    </source>
</reference>
<dbReference type="GO" id="GO:0050684">
    <property type="term" value="P:regulation of mRNA processing"/>
    <property type="evidence" value="ECO:0007669"/>
    <property type="project" value="TreeGrafter"/>
</dbReference>
<evidence type="ECO:0000313" key="10">
    <source>
        <dbReference type="EMBL" id="EAQ85267.1"/>
    </source>
</evidence>
<dbReference type="SUPFAM" id="SSF56317">
    <property type="entry name" value="Carbon-nitrogen hydrolase"/>
    <property type="match status" value="2"/>
</dbReference>
<dbReference type="InterPro" id="IPR036526">
    <property type="entry name" value="C-N_Hydrolase_sf"/>
</dbReference>
<dbReference type="GeneID" id="4395503"/>
<keyword evidence="2" id="KW-0723">Serine/threonine-protein kinase</keyword>
<dbReference type="VEuPathDB" id="FungiDB:CHGG_09281"/>
<comment type="catalytic activity">
    <reaction evidence="7">
        <text>L-threonyl-[protein] + ATP = O-phospho-L-threonyl-[protein] + ADP + H(+)</text>
        <dbReference type="Rhea" id="RHEA:46608"/>
        <dbReference type="Rhea" id="RHEA-COMP:11060"/>
        <dbReference type="Rhea" id="RHEA-COMP:11605"/>
        <dbReference type="ChEBI" id="CHEBI:15378"/>
        <dbReference type="ChEBI" id="CHEBI:30013"/>
        <dbReference type="ChEBI" id="CHEBI:30616"/>
        <dbReference type="ChEBI" id="CHEBI:61977"/>
        <dbReference type="ChEBI" id="CHEBI:456216"/>
        <dbReference type="EC" id="2.7.11.1"/>
    </reaction>
</comment>
<dbReference type="RefSeq" id="XP_001227208.1">
    <property type="nucleotide sequence ID" value="XM_001227207.1"/>
</dbReference>
<dbReference type="GO" id="GO:0000245">
    <property type="term" value="P:spliceosomal complex assembly"/>
    <property type="evidence" value="ECO:0007669"/>
    <property type="project" value="TreeGrafter"/>
</dbReference>
<dbReference type="InParanoid" id="Q2GRX3"/>
<dbReference type="OMA" id="SAWHHAW"/>
<dbReference type="GO" id="GO:0005524">
    <property type="term" value="F:ATP binding"/>
    <property type="evidence" value="ECO:0007669"/>
    <property type="project" value="UniProtKB-KW"/>
</dbReference>
<dbReference type="AlphaFoldDB" id="Q2GRX3"/>
<dbReference type="Proteomes" id="UP000001056">
    <property type="component" value="Unassembled WGS sequence"/>
</dbReference>
<dbReference type="Gene3D" id="3.60.110.10">
    <property type="entry name" value="Carbon-nitrogen hydrolase"/>
    <property type="match status" value="1"/>
</dbReference>
<name>Q2GRX3_CHAGB</name>
<dbReference type="SUPFAM" id="SSF56112">
    <property type="entry name" value="Protein kinase-like (PK-like)"/>
    <property type="match status" value="1"/>
</dbReference>
<dbReference type="SMART" id="SM00220">
    <property type="entry name" value="S_TKc"/>
    <property type="match status" value="1"/>
</dbReference>
<evidence type="ECO:0000256" key="2">
    <source>
        <dbReference type="ARBA" id="ARBA00022527"/>
    </source>
</evidence>
<dbReference type="GO" id="GO:0004674">
    <property type="term" value="F:protein serine/threonine kinase activity"/>
    <property type="evidence" value="ECO:0007669"/>
    <property type="project" value="UniProtKB-KW"/>
</dbReference>
<sequence>MAPIYKIATIQLVPKDVAVEDNFNRAEAFIRQAATQGAHLAVLPEYHLTSWCPDHPDFIAACAESATYLPRAAINSVLVARAFENECVVVYCNAPGLSQVVVPVVGRVGGEGLERNWEGDAGGGGGFEGVVAIEREYKKLAAPRTIQQAMDDSTMATLKADSWEPGPVYKDLGPIDAESPEGYLPGGYYPMDIGRQIRDGSNLYTVIHKLGFGRSSTVWLVKREHENDDKTSKVSFHALKILRADLSTPETYPELRTLWSLEQRRKESHPGLIHIQDSFVVSSANGDHCCIVLPLLGPSLCDKRVLEAMSCDTRQSSTDLNPLNVRFTIPRIENISEASLRGMLPGVVSHTIRRVDGSPVSKHAPRCVIETASFQNLDFDSLKKVTIISFGRAFTQPMPRSPLQQRPTAMLPPELLFGHLTSRESDIWQLACLLFLVQTRNFPFLLGNGYDHPLREMTRLLGPIPDSWAGKYQWSKYKIGVPPQTICDKGLEEWFDKKQPAKRLQDQLGEVEPRKAGSMATLLRKMLAWEPEKRPRSGEVYHEVLLQSTY</sequence>
<dbReference type="HOGENOM" id="CLU_495202_0_0_1"/>
<evidence type="ECO:0000256" key="3">
    <source>
        <dbReference type="ARBA" id="ARBA00022679"/>
    </source>
</evidence>
<dbReference type="InterPro" id="IPR051334">
    <property type="entry name" value="SRPK"/>
</dbReference>
<dbReference type="Gene3D" id="3.30.200.20">
    <property type="entry name" value="Phosphorylase Kinase, domain 1"/>
    <property type="match status" value="1"/>
</dbReference>
<dbReference type="InterPro" id="IPR000719">
    <property type="entry name" value="Prot_kinase_dom"/>
</dbReference>
<dbReference type="PANTHER" id="PTHR47634:SF9">
    <property type="entry name" value="PROTEIN KINASE DOMAIN-CONTAINING PROTEIN-RELATED"/>
    <property type="match status" value="1"/>
</dbReference>
<protein>
    <recommendedName>
        <fullName evidence="1">non-specific serine/threonine protein kinase</fullName>
        <ecNumber evidence="1">2.7.11.1</ecNumber>
    </recommendedName>
</protein>
<keyword evidence="6" id="KW-0067">ATP-binding</keyword>
<evidence type="ECO:0000313" key="11">
    <source>
        <dbReference type="Proteomes" id="UP000001056"/>
    </source>
</evidence>
<dbReference type="InterPro" id="IPR003010">
    <property type="entry name" value="C-N_Hydrolase"/>
</dbReference>
<evidence type="ECO:0000256" key="8">
    <source>
        <dbReference type="ARBA" id="ARBA00048679"/>
    </source>
</evidence>
<evidence type="ECO:0000256" key="5">
    <source>
        <dbReference type="ARBA" id="ARBA00022777"/>
    </source>
</evidence>
<evidence type="ECO:0000256" key="1">
    <source>
        <dbReference type="ARBA" id="ARBA00012513"/>
    </source>
</evidence>
<evidence type="ECO:0000256" key="7">
    <source>
        <dbReference type="ARBA" id="ARBA00047899"/>
    </source>
</evidence>
<dbReference type="OrthoDB" id="4588673at2759"/>
<gene>
    <name evidence="10" type="ORF">CHGG_09281</name>
</gene>
<comment type="catalytic activity">
    <reaction evidence="8">
        <text>L-seryl-[protein] + ATP = O-phospho-L-seryl-[protein] + ADP + H(+)</text>
        <dbReference type="Rhea" id="RHEA:17989"/>
        <dbReference type="Rhea" id="RHEA-COMP:9863"/>
        <dbReference type="Rhea" id="RHEA-COMP:11604"/>
        <dbReference type="ChEBI" id="CHEBI:15378"/>
        <dbReference type="ChEBI" id="CHEBI:29999"/>
        <dbReference type="ChEBI" id="CHEBI:30616"/>
        <dbReference type="ChEBI" id="CHEBI:83421"/>
        <dbReference type="ChEBI" id="CHEBI:456216"/>
        <dbReference type="EC" id="2.7.11.1"/>
    </reaction>
</comment>
<feature type="domain" description="Protein kinase" evidence="9">
    <location>
        <begin position="204"/>
        <end position="545"/>
    </location>
</feature>
<evidence type="ECO:0000256" key="4">
    <source>
        <dbReference type="ARBA" id="ARBA00022741"/>
    </source>
</evidence>